<evidence type="ECO:0000256" key="1">
    <source>
        <dbReference type="ARBA" id="ARBA00004128"/>
    </source>
</evidence>
<evidence type="ECO:0000256" key="6">
    <source>
        <dbReference type="ARBA" id="ARBA00022741"/>
    </source>
</evidence>
<dbReference type="Gene3D" id="1.20.1560.10">
    <property type="entry name" value="ABC transporter type 1, transmembrane domain"/>
    <property type="match status" value="1"/>
</dbReference>
<keyword evidence="5" id="KW-0677">Repeat</keyword>
<protein>
    <recommendedName>
        <fullName evidence="10">ABC-type glutathione-S-conjugate transporter</fullName>
        <ecNumber evidence="10">7.6.2.3</ecNumber>
    </recommendedName>
</protein>
<proteinExistence type="inferred from homology"/>
<evidence type="ECO:0000256" key="9">
    <source>
        <dbReference type="ARBA" id="ARBA00023136"/>
    </source>
</evidence>
<dbReference type="GO" id="GO:0005774">
    <property type="term" value="C:vacuolar membrane"/>
    <property type="evidence" value="ECO:0007669"/>
    <property type="project" value="UniProtKB-SubCell"/>
</dbReference>
<evidence type="ECO:0000259" key="14">
    <source>
        <dbReference type="PROSITE" id="PS50929"/>
    </source>
</evidence>
<keyword evidence="8 12" id="KW-1133">Transmembrane helix</keyword>
<dbReference type="PANTHER" id="PTHR24223">
    <property type="entry name" value="ATP-BINDING CASSETTE SUB-FAMILY C"/>
    <property type="match status" value="1"/>
</dbReference>
<dbReference type="InterPro" id="IPR003439">
    <property type="entry name" value="ABC_transporter-like_ATP-bd"/>
</dbReference>
<feature type="transmembrane region" description="Helical" evidence="12">
    <location>
        <begin position="649"/>
        <end position="670"/>
    </location>
</feature>
<evidence type="ECO:0000256" key="4">
    <source>
        <dbReference type="ARBA" id="ARBA00022692"/>
    </source>
</evidence>
<dbReference type="Proteomes" id="UP001209878">
    <property type="component" value="Unassembled WGS sequence"/>
</dbReference>
<dbReference type="EMBL" id="JAODUO010000497">
    <property type="protein sequence ID" value="KAK2179324.1"/>
    <property type="molecule type" value="Genomic_DNA"/>
</dbReference>
<keyword evidence="6" id="KW-0547">Nucleotide-binding</keyword>
<evidence type="ECO:0000256" key="7">
    <source>
        <dbReference type="ARBA" id="ARBA00022840"/>
    </source>
</evidence>
<name>A0AAD9KXT9_RIDPI</name>
<keyword evidence="16" id="KW-1185">Reference proteome</keyword>
<keyword evidence="3" id="KW-0813">Transport</keyword>
<dbReference type="CDD" id="cd03250">
    <property type="entry name" value="ABCC_MRP_domain1"/>
    <property type="match status" value="1"/>
</dbReference>
<dbReference type="SUPFAM" id="SSF90123">
    <property type="entry name" value="ABC transporter transmembrane region"/>
    <property type="match status" value="1"/>
</dbReference>
<dbReference type="GO" id="GO:0005524">
    <property type="term" value="F:ATP binding"/>
    <property type="evidence" value="ECO:0007669"/>
    <property type="project" value="UniProtKB-KW"/>
</dbReference>
<dbReference type="CDD" id="cd18603">
    <property type="entry name" value="ABC_6TM_MRP1_2_3_6_D2_like"/>
    <property type="match status" value="1"/>
</dbReference>
<dbReference type="SMART" id="SM00382">
    <property type="entry name" value="AAA"/>
    <property type="match status" value="2"/>
</dbReference>
<reference evidence="15" key="1">
    <citation type="journal article" date="2023" name="Mol. Biol. Evol.">
        <title>Third-Generation Sequencing Reveals the Adaptive Role of the Epigenome in Three Deep-Sea Polychaetes.</title>
        <authorList>
            <person name="Perez M."/>
            <person name="Aroh O."/>
            <person name="Sun Y."/>
            <person name="Lan Y."/>
            <person name="Juniper S.K."/>
            <person name="Young C.R."/>
            <person name="Angers B."/>
            <person name="Qian P.Y."/>
        </authorList>
    </citation>
    <scope>NUCLEOTIDE SEQUENCE</scope>
    <source>
        <strain evidence="15">R07B-5</strain>
    </source>
</reference>
<dbReference type="FunFam" id="3.40.50.300:FF:000074">
    <property type="entry name" value="Multidrug resistance-associated protein 5 isoform 1"/>
    <property type="match status" value="1"/>
</dbReference>
<keyword evidence="9 12" id="KW-0472">Membrane</keyword>
<accession>A0AAD9KXT9</accession>
<comment type="catalytic activity">
    <reaction evidence="11">
        <text>leukotriene C4(in) + ATP + H2O = leukotriene C4(out) + ADP + phosphate + H(+)</text>
        <dbReference type="Rhea" id="RHEA:38963"/>
        <dbReference type="ChEBI" id="CHEBI:15377"/>
        <dbReference type="ChEBI" id="CHEBI:15378"/>
        <dbReference type="ChEBI" id="CHEBI:30616"/>
        <dbReference type="ChEBI" id="CHEBI:43474"/>
        <dbReference type="ChEBI" id="CHEBI:57973"/>
        <dbReference type="ChEBI" id="CHEBI:456216"/>
    </reaction>
    <physiologicalReaction direction="left-to-right" evidence="11">
        <dbReference type="Rhea" id="RHEA:38964"/>
    </physiologicalReaction>
</comment>
<keyword evidence="4 12" id="KW-0812">Transmembrane</keyword>
<evidence type="ECO:0000256" key="12">
    <source>
        <dbReference type="SAM" id="Phobius"/>
    </source>
</evidence>
<evidence type="ECO:0000256" key="8">
    <source>
        <dbReference type="ARBA" id="ARBA00022989"/>
    </source>
</evidence>
<comment type="subcellular location">
    <subcellularLocation>
        <location evidence="1">Vacuole membrane</location>
        <topology evidence="1">Multi-pass membrane protein</topology>
    </subcellularLocation>
</comment>
<dbReference type="AlphaFoldDB" id="A0AAD9KXT9"/>
<dbReference type="PROSITE" id="PS00211">
    <property type="entry name" value="ABC_TRANSPORTER_1"/>
    <property type="match status" value="1"/>
</dbReference>
<dbReference type="InterPro" id="IPR036640">
    <property type="entry name" value="ABC1_TM_sf"/>
</dbReference>
<dbReference type="InterPro" id="IPR003593">
    <property type="entry name" value="AAA+_ATPase"/>
</dbReference>
<comment type="similarity">
    <text evidence="2">Belongs to the ABC transporter superfamily. ABCC family. Conjugate transporter (TC 3.A.1.208) subfamily.</text>
</comment>
<dbReference type="InterPro" id="IPR050173">
    <property type="entry name" value="ABC_transporter_C-like"/>
</dbReference>
<evidence type="ECO:0000256" key="5">
    <source>
        <dbReference type="ARBA" id="ARBA00022737"/>
    </source>
</evidence>
<dbReference type="PANTHER" id="PTHR24223:SF443">
    <property type="entry name" value="MULTIDRUG-RESISTANCE LIKE PROTEIN 1, ISOFORM I"/>
    <property type="match status" value="1"/>
</dbReference>
<dbReference type="InterPro" id="IPR017871">
    <property type="entry name" value="ABC_transporter-like_CS"/>
</dbReference>
<dbReference type="EC" id="7.6.2.3" evidence="10"/>
<dbReference type="GO" id="GO:0016887">
    <property type="term" value="F:ATP hydrolysis activity"/>
    <property type="evidence" value="ECO:0007669"/>
    <property type="project" value="InterPro"/>
</dbReference>
<evidence type="ECO:0000259" key="13">
    <source>
        <dbReference type="PROSITE" id="PS50893"/>
    </source>
</evidence>
<dbReference type="SUPFAM" id="SSF52540">
    <property type="entry name" value="P-loop containing nucleoside triphosphate hydrolases"/>
    <property type="match status" value="2"/>
</dbReference>
<comment type="caution">
    <text evidence="15">The sequence shown here is derived from an EMBL/GenBank/DDBJ whole genome shotgun (WGS) entry which is preliminary data.</text>
</comment>
<dbReference type="InterPro" id="IPR027417">
    <property type="entry name" value="P-loop_NTPase"/>
</dbReference>
<dbReference type="Pfam" id="PF00664">
    <property type="entry name" value="ABC_membrane"/>
    <property type="match status" value="1"/>
</dbReference>
<feature type="transmembrane region" description="Helical" evidence="12">
    <location>
        <begin position="564"/>
        <end position="584"/>
    </location>
</feature>
<feature type="domain" description="ABC transmembrane type-1" evidence="14">
    <location>
        <begin position="424"/>
        <end position="706"/>
    </location>
</feature>
<dbReference type="CDD" id="cd03244">
    <property type="entry name" value="ABCC_MRP_domain2"/>
    <property type="match status" value="1"/>
</dbReference>
<dbReference type="InterPro" id="IPR011527">
    <property type="entry name" value="ABC1_TM_dom"/>
</dbReference>
<dbReference type="PROSITE" id="PS50929">
    <property type="entry name" value="ABC_TM1F"/>
    <property type="match status" value="1"/>
</dbReference>
<keyword evidence="7" id="KW-0067">ATP-binding</keyword>
<evidence type="ECO:0000256" key="2">
    <source>
        <dbReference type="ARBA" id="ARBA00009726"/>
    </source>
</evidence>
<sequence length="993" mass="110683">MNHEVKLNVHLKIKEGSLVAVVGHVGCGKSSLLAAMLGEMDKVEGQVKIKSWGKVRRWEQELTSELRKVRSGTRLTSEQGKGEKGSTAYVAQQAWIQNATLKDNILFGKSLNDCLYYKVLEACALVPDLAMLPAADKTEIGEKGINLSGGQKQRVSLARAVYTDADIYLLDDPLSAVDSHVGKHIFDKVLGPTGILKNKTRVLVTHSISFLPQVDQIIMLQDGCVAEVGSYKQLVQQAGAFSDFLKNYLMEILVGDDDDKDEHLDANRKTLPDEIISQIGSLIDENELAERRKVRVLERQMSRTVDRQTSFVPSFDPASDRPVSKLYDRQQSKMDRPLSTLEHQLSRVAPGGSAEICALPERMRRRQFTRQITIADDECHPPPALITKMIEVDKLIHAETAETGKVKPVVFFTYSRYIGVVTAIAIVVCYLVASGTSVGSNFWLSEWSSDAHINRSTATSRRDLRLGVYGALGFAQGVFILLASISFANGRVRAARNLHMDMLCNILHSPLHFFDTTPLGRITNRFTKDIDMIDMVIPATISAWIQTMLANMCTVIVISVGSPVFLIVLVPLAVIYYLVQRFYVATSRQLKRLDSISRSPIYSHFSETIQGATTIRAYRQQRRFNRDSEERVDENQKCYYPSIVANRWLALRLEFIGSCIILFAALFAVIRKDSLSPGMVGLSITYALTITGTLNVMVRMTSELETNIVAVERVREYSETPREASWVTEEKRPGSDWPAEGSVSMQHYSTRYRPGLDLVLRDVTCDIRGGEKIGIVGRTGAGKSSLTLALFRIIEPAGGKILIDGLDIADLGLHDLRSKLTIIPQDPVLFSGSMRMNLDPFQTHTDTQVWKALEHAHLKQFVVQLPEQLSHDCAEGGENLRQRQLVCLARALLRKTKILILDEATAAVDLETDDLIQSTIRTEFAECTVLTIAHRLNTIMDYTRIMVLDAGAIAEFDTPYRLLANRHSIFYGMAKDAGDDECAISGEDNVSLR</sequence>
<dbReference type="Gene3D" id="3.40.50.300">
    <property type="entry name" value="P-loop containing nucleotide triphosphate hydrolases"/>
    <property type="match status" value="2"/>
</dbReference>
<dbReference type="FunFam" id="3.40.50.300:FF:000997">
    <property type="entry name" value="Multidrug resistance-associated protein 1"/>
    <property type="match status" value="1"/>
</dbReference>
<dbReference type="Pfam" id="PF00005">
    <property type="entry name" value="ABC_tran"/>
    <property type="match status" value="2"/>
</dbReference>
<gene>
    <name evidence="15" type="ORF">NP493_498g01003</name>
</gene>
<feature type="domain" description="ABC transporter" evidence="13">
    <location>
        <begin position="1"/>
        <end position="247"/>
    </location>
</feature>
<evidence type="ECO:0000313" key="15">
    <source>
        <dbReference type="EMBL" id="KAK2179324.1"/>
    </source>
</evidence>
<evidence type="ECO:0000256" key="3">
    <source>
        <dbReference type="ARBA" id="ARBA00022448"/>
    </source>
</evidence>
<evidence type="ECO:0000256" key="10">
    <source>
        <dbReference type="ARBA" id="ARBA00024220"/>
    </source>
</evidence>
<feature type="transmembrane region" description="Helical" evidence="12">
    <location>
        <begin position="466"/>
        <end position="488"/>
    </location>
</feature>
<dbReference type="FunFam" id="1.20.1560.10:FF:000001">
    <property type="entry name" value="ATP-binding cassette subfamily C member 1"/>
    <property type="match status" value="1"/>
</dbReference>
<evidence type="ECO:0000313" key="16">
    <source>
        <dbReference type="Proteomes" id="UP001209878"/>
    </source>
</evidence>
<feature type="domain" description="ABC transporter" evidence="13">
    <location>
        <begin position="743"/>
        <end position="975"/>
    </location>
</feature>
<organism evidence="15 16">
    <name type="scientific">Ridgeia piscesae</name>
    <name type="common">Tubeworm</name>
    <dbReference type="NCBI Taxonomy" id="27915"/>
    <lineage>
        <taxon>Eukaryota</taxon>
        <taxon>Metazoa</taxon>
        <taxon>Spiralia</taxon>
        <taxon>Lophotrochozoa</taxon>
        <taxon>Annelida</taxon>
        <taxon>Polychaeta</taxon>
        <taxon>Sedentaria</taxon>
        <taxon>Canalipalpata</taxon>
        <taxon>Sabellida</taxon>
        <taxon>Siboglinidae</taxon>
        <taxon>Ridgeia</taxon>
    </lineage>
</organism>
<dbReference type="GO" id="GO:0015431">
    <property type="term" value="F:ABC-type glutathione S-conjugate transporter activity"/>
    <property type="evidence" value="ECO:0007669"/>
    <property type="project" value="UniProtKB-EC"/>
</dbReference>
<dbReference type="PROSITE" id="PS50893">
    <property type="entry name" value="ABC_TRANSPORTER_2"/>
    <property type="match status" value="2"/>
</dbReference>
<evidence type="ECO:0000256" key="11">
    <source>
        <dbReference type="ARBA" id="ARBA00047523"/>
    </source>
</evidence>